<keyword evidence="2" id="KW-1003">Cell membrane</keyword>
<evidence type="ECO:0000256" key="6">
    <source>
        <dbReference type="ARBA" id="ARBA00022989"/>
    </source>
</evidence>
<dbReference type="EMBL" id="BSNC01000006">
    <property type="protein sequence ID" value="GLP97417.1"/>
    <property type="molecule type" value="Genomic_DNA"/>
</dbReference>
<feature type="transmembrane region" description="Helical" evidence="8">
    <location>
        <begin position="316"/>
        <end position="333"/>
    </location>
</feature>
<evidence type="ECO:0000256" key="5">
    <source>
        <dbReference type="ARBA" id="ARBA00022692"/>
    </source>
</evidence>
<evidence type="ECO:0000256" key="3">
    <source>
        <dbReference type="ARBA" id="ARBA00022676"/>
    </source>
</evidence>
<evidence type="ECO:0000256" key="8">
    <source>
        <dbReference type="SAM" id="Phobius"/>
    </source>
</evidence>
<dbReference type="GO" id="GO:0010041">
    <property type="term" value="P:response to iron(III) ion"/>
    <property type="evidence" value="ECO:0007669"/>
    <property type="project" value="TreeGrafter"/>
</dbReference>
<feature type="transmembrane region" description="Helical" evidence="8">
    <location>
        <begin position="83"/>
        <end position="103"/>
    </location>
</feature>
<evidence type="ECO:0000256" key="1">
    <source>
        <dbReference type="ARBA" id="ARBA00004651"/>
    </source>
</evidence>
<reference evidence="10" key="2">
    <citation type="submission" date="2023-01" db="EMBL/GenBank/DDBJ databases">
        <title>Draft genome sequence of Paraferrimonas sedimenticola strain NBRC 101628.</title>
        <authorList>
            <person name="Sun Q."/>
            <person name="Mori K."/>
        </authorList>
    </citation>
    <scope>NUCLEOTIDE SEQUENCE</scope>
    <source>
        <strain evidence="10">NBRC 101628</strain>
    </source>
</reference>
<feature type="transmembrane region" description="Helical" evidence="8">
    <location>
        <begin position="259"/>
        <end position="280"/>
    </location>
</feature>
<evidence type="ECO:0000256" key="2">
    <source>
        <dbReference type="ARBA" id="ARBA00022475"/>
    </source>
</evidence>
<protein>
    <submittedName>
        <fullName evidence="10">Undecaprenyl phosphate-alpha-4-amino-4-deoxy-L-arabinose arabinosyl transferase</fullName>
    </submittedName>
</protein>
<keyword evidence="7 8" id="KW-0472">Membrane</keyword>
<comment type="subcellular location">
    <subcellularLocation>
        <location evidence="1">Cell membrane</location>
        <topology evidence="1">Multi-pass membrane protein</topology>
    </subcellularLocation>
</comment>
<evidence type="ECO:0000256" key="4">
    <source>
        <dbReference type="ARBA" id="ARBA00022679"/>
    </source>
</evidence>
<dbReference type="InterPro" id="IPR050297">
    <property type="entry name" value="LipidA_mod_glycosyltrf_83"/>
</dbReference>
<feature type="transmembrane region" description="Helical" evidence="8">
    <location>
        <begin position="7"/>
        <end position="25"/>
    </location>
</feature>
<sequence>MQALKNRFGWLLVAGFILLYLVPLGQRPLWEPDETRYGEISREMVETGNWVAPQFLELRYFEKPIMGYWMNAVSLMTFGDNAFAVRFMSAMAAAGSAVLIFWLTLRVLQCRRTALLASGIFLSSFIVFMIGTYSTLDSMLSFWVTAAFVCFYWLLEASNARSRAIRYALFGIFCGAAFLTKGFVALAIPVVALVPFMIVQGRLLELIKFGPIAVLAAGLVSLPWAIAVHLQQPDYWNYFFWEEHIRRFSADDAQHKAPFWFYVPWLLLGALPWTGAAIAAIKSKPWQINKDFAWYLLFWALMPFLLFSYAKGKLPTYILPCFAPLAIMLAMGLNRYLDQIKEQTQSLLKWAGWINLVFSGLLLVALVLAMLGIIGKAPLYGLSEIPKMVLGLLVFGSWAALSLALIKNSTDKPLLKLGLMPVMFMLLVPFLAPQSVVDTKAPGDFINNMKPYLNDDTRVISQEVGLAGSLAWHLSRSDIDLWGKTGELSYGVGQDDSQHRLIANEAIALEIAESLKDGDVAVFMRRRERPTLEEIPAPDQEFRQGRYWLFLYQGSQ</sequence>
<dbReference type="GO" id="GO:0006493">
    <property type="term" value="P:protein O-linked glycosylation"/>
    <property type="evidence" value="ECO:0007669"/>
    <property type="project" value="InterPro"/>
</dbReference>
<dbReference type="GO" id="GO:0000030">
    <property type="term" value="F:mannosyltransferase activity"/>
    <property type="evidence" value="ECO:0007669"/>
    <property type="project" value="InterPro"/>
</dbReference>
<dbReference type="RefSeq" id="WP_095504738.1">
    <property type="nucleotide sequence ID" value="NZ_BSNC01000006.1"/>
</dbReference>
<dbReference type="PANTHER" id="PTHR33908:SF3">
    <property type="entry name" value="UNDECAPRENYL PHOSPHATE-ALPHA-4-AMINO-4-DEOXY-L-ARABINOSE ARABINOSYL TRANSFERASE"/>
    <property type="match status" value="1"/>
</dbReference>
<comment type="caution">
    <text evidence="10">The sequence shown here is derived from an EMBL/GenBank/DDBJ whole genome shotgun (WGS) entry which is preliminary data.</text>
</comment>
<feature type="domain" description="ArnT-like N-terminal" evidence="9">
    <location>
        <begin position="11"/>
        <end position="239"/>
    </location>
</feature>
<keyword evidence="3" id="KW-0328">Glycosyltransferase</keyword>
<feature type="transmembrane region" description="Helical" evidence="8">
    <location>
        <begin position="353"/>
        <end position="375"/>
    </location>
</feature>
<proteinExistence type="predicted"/>
<dbReference type="GO" id="GO:0009103">
    <property type="term" value="P:lipopolysaccharide biosynthetic process"/>
    <property type="evidence" value="ECO:0007669"/>
    <property type="project" value="TreeGrafter"/>
</dbReference>
<reference evidence="10" key="1">
    <citation type="journal article" date="2014" name="Int. J. Syst. Evol. Microbiol.">
        <title>Complete genome sequence of Corynebacterium casei LMG S-19264T (=DSM 44701T), isolated from a smear-ripened cheese.</title>
        <authorList>
            <consortium name="US DOE Joint Genome Institute (JGI-PGF)"/>
            <person name="Walter F."/>
            <person name="Albersmeier A."/>
            <person name="Kalinowski J."/>
            <person name="Ruckert C."/>
        </authorList>
    </citation>
    <scope>NUCLEOTIDE SEQUENCE</scope>
    <source>
        <strain evidence="10">NBRC 101628</strain>
    </source>
</reference>
<evidence type="ECO:0000259" key="9">
    <source>
        <dbReference type="Pfam" id="PF02366"/>
    </source>
</evidence>
<feature type="transmembrane region" description="Helical" evidence="8">
    <location>
        <begin position="115"/>
        <end position="133"/>
    </location>
</feature>
<dbReference type="Proteomes" id="UP001161422">
    <property type="component" value="Unassembled WGS sequence"/>
</dbReference>
<feature type="transmembrane region" description="Helical" evidence="8">
    <location>
        <begin position="413"/>
        <end position="432"/>
    </location>
</feature>
<dbReference type="InterPro" id="IPR003342">
    <property type="entry name" value="ArnT-like_N"/>
</dbReference>
<keyword evidence="4 10" id="KW-0808">Transferase</keyword>
<feature type="transmembrane region" description="Helical" evidence="8">
    <location>
        <begin position="387"/>
        <end position="406"/>
    </location>
</feature>
<dbReference type="GO" id="GO:0016763">
    <property type="term" value="F:pentosyltransferase activity"/>
    <property type="evidence" value="ECO:0007669"/>
    <property type="project" value="TreeGrafter"/>
</dbReference>
<dbReference type="PANTHER" id="PTHR33908">
    <property type="entry name" value="MANNOSYLTRANSFERASE YKCB-RELATED"/>
    <property type="match status" value="1"/>
</dbReference>
<organism evidence="10 11">
    <name type="scientific">Paraferrimonas sedimenticola</name>
    <dbReference type="NCBI Taxonomy" id="375674"/>
    <lineage>
        <taxon>Bacteria</taxon>
        <taxon>Pseudomonadati</taxon>
        <taxon>Pseudomonadota</taxon>
        <taxon>Gammaproteobacteria</taxon>
        <taxon>Alteromonadales</taxon>
        <taxon>Ferrimonadaceae</taxon>
        <taxon>Paraferrimonas</taxon>
    </lineage>
</organism>
<gene>
    <name evidence="10" type="primary">arnT</name>
    <name evidence="10" type="ORF">GCM10007895_27240</name>
</gene>
<dbReference type="Pfam" id="PF02366">
    <property type="entry name" value="PMT"/>
    <property type="match status" value="1"/>
</dbReference>
<evidence type="ECO:0000313" key="11">
    <source>
        <dbReference type="Proteomes" id="UP001161422"/>
    </source>
</evidence>
<accession>A0AA37RZH1</accession>
<feature type="transmembrane region" description="Helical" evidence="8">
    <location>
        <begin position="167"/>
        <end position="198"/>
    </location>
</feature>
<evidence type="ECO:0000256" key="7">
    <source>
        <dbReference type="ARBA" id="ARBA00023136"/>
    </source>
</evidence>
<evidence type="ECO:0000313" key="10">
    <source>
        <dbReference type="EMBL" id="GLP97417.1"/>
    </source>
</evidence>
<name>A0AA37RZH1_9GAMM</name>
<dbReference type="GO" id="GO:0005886">
    <property type="term" value="C:plasma membrane"/>
    <property type="evidence" value="ECO:0007669"/>
    <property type="project" value="UniProtKB-SubCell"/>
</dbReference>
<dbReference type="AlphaFoldDB" id="A0AA37RZH1"/>
<feature type="transmembrane region" description="Helical" evidence="8">
    <location>
        <begin position="292"/>
        <end position="310"/>
    </location>
</feature>
<keyword evidence="11" id="KW-1185">Reference proteome</keyword>
<keyword evidence="6 8" id="KW-1133">Transmembrane helix</keyword>
<dbReference type="NCBIfam" id="NF009784">
    <property type="entry name" value="PRK13279.1"/>
    <property type="match status" value="1"/>
</dbReference>
<keyword evidence="5 8" id="KW-0812">Transmembrane</keyword>